<name>G0NP98_CAEBE</name>
<evidence type="ECO:0000313" key="1">
    <source>
        <dbReference type="EMBL" id="EGT35179.1"/>
    </source>
</evidence>
<proteinExistence type="predicted"/>
<keyword evidence="2" id="KW-1185">Reference proteome</keyword>
<dbReference type="HOGENOM" id="CLU_3242634_0_0_1"/>
<dbReference type="EMBL" id="GL379920">
    <property type="protein sequence ID" value="EGT35179.1"/>
    <property type="molecule type" value="Genomic_DNA"/>
</dbReference>
<dbReference type="InParanoid" id="G0NP98"/>
<reference evidence="2" key="1">
    <citation type="submission" date="2011-07" db="EMBL/GenBank/DDBJ databases">
        <authorList>
            <consortium name="Caenorhabditis brenneri Sequencing and Analysis Consortium"/>
            <person name="Wilson R.K."/>
        </authorList>
    </citation>
    <scope>NUCLEOTIDE SEQUENCE [LARGE SCALE GENOMIC DNA]</scope>
    <source>
        <strain evidence="2">PB2801</strain>
    </source>
</reference>
<dbReference type="Proteomes" id="UP000008068">
    <property type="component" value="Unassembled WGS sequence"/>
</dbReference>
<sequence length="43" mass="4804">MTSTTMLTTLDLVTPTSEYSHDYTQIKALHEPNPESQFSLSMG</sequence>
<gene>
    <name evidence="1" type="ORF">CAEBREN_29005</name>
</gene>
<evidence type="ECO:0000313" key="2">
    <source>
        <dbReference type="Proteomes" id="UP000008068"/>
    </source>
</evidence>
<accession>G0NP98</accession>
<dbReference type="AlphaFoldDB" id="G0NP98"/>
<organism evidence="2">
    <name type="scientific">Caenorhabditis brenneri</name>
    <name type="common">Nematode worm</name>
    <dbReference type="NCBI Taxonomy" id="135651"/>
    <lineage>
        <taxon>Eukaryota</taxon>
        <taxon>Metazoa</taxon>
        <taxon>Ecdysozoa</taxon>
        <taxon>Nematoda</taxon>
        <taxon>Chromadorea</taxon>
        <taxon>Rhabditida</taxon>
        <taxon>Rhabditina</taxon>
        <taxon>Rhabditomorpha</taxon>
        <taxon>Rhabditoidea</taxon>
        <taxon>Rhabditidae</taxon>
        <taxon>Peloderinae</taxon>
        <taxon>Caenorhabditis</taxon>
    </lineage>
</organism>
<protein>
    <submittedName>
        <fullName evidence="1">Uncharacterized protein</fullName>
    </submittedName>
</protein>